<gene>
    <name evidence="2" type="ORF">DME_LOCUS7793</name>
</gene>
<evidence type="ECO:0000313" key="5">
    <source>
        <dbReference type="WBParaSite" id="DME_0000378801-mRNA-1"/>
    </source>
</evidence>
<reference evidence="2 4" key="2">
    <citation type="submission" date="2018-11" db="EMBL/GenBank/DDBJ databases">
        <authorList>
            <consortium name="Pathogen Informatics"/>
        </authorList>
    </citation>
    <scope>NUCLEOTIDE SEQUENCE [LARGE SCALE GENOMIC DNA]</scope>
</reference>
<evidence type="ECO:0000256" key="1">
    <source>
        <dbReference type="SAM" id="SignalP"/>
    </source>
</evidence>
<name>A0A0N4U9L6_DRAME</name>
<evidence type="ECO:0000313" key="3">
    <source>
        <dbReference type="Proteomes" id="UP000038040"/>
    </source>
</evidence>
<keyword evidence="1" id="KW-0732">Signal</keyword>
<protein>
    <submittedName>
        <fullName evidence="5">MAM domain-containing protein</fullName>
    </submittedName>
</protein>
<feature type="signal peptide" evidence="1">
    <location>
        <begin position="1"/>
        <end position="20"/>
    </location>
</feature>
<dbReference type="Proteomes" id="UP000274756">
    <property type="component" value="Unassembled WGS sequence"/>
</dbReference>
<dbReference type="WBParaSite" id="DME_0000378801-mRNA-1">
    <property type="protein sequence ID" value="DME_0000378801-mRNA-1"/>
    <property type="gene ID" value="DME_0000378801"/>
</dbReference>
<keyword evidence="4" id="KW-1185">Reference proteome</keyword>
<sequence>MKFTLLLDLVGSLFPYLINSCSPQYRKELHYLDFYLGIRPFNDGHFEVEEALTNRYITNASDLGCNFTSSCHWKNADSDGLLDTSDFYRFYKSDYKSYPIQIAPGNSTPALGSTFAFAGNTTKNGQSALLISSPVVLLRPPMICGFIQPRNSLCDINMPEIEVPFRIGIRAYNLRDPSVGSLVMIGNINYMADICLEPKLSSIFGRTAVPPIFYLPLPQSGSEYSCIDYRSNCLWANSLSSISEWKIGRNIKHWNEYIKSKTMPNGTFFYQYVDSTFDKPYSQLRSELIPCTKSISSLSFRYWMNEGTQVQVCSINERNIVISCAYLNEENSPGPIIIDVDAPADEPFRVTAGLIFFSVPKCFTILELIQFQKIFAGNVALAILNNKNRVLLVSPLTPCAIDSTIKTVYYSQNAILKICVKEKCIRSNIDDSGSIFFQFNSKILSVQVHQKTFGSEVYICDSDSDSPHDDSCHLLLGPIIKKNKIKKSIYNLDYFKNQFSLVFFNDKFEQFGDAEFEIFSIDIFDEFNQKLC</sequence>
<dbReference type="AlphaFoldDB" id="A0A0N4U9L6"/>
<proteinExistence type="predicted"/>
<dbReference type="Proteomes" id="UP000038040">
    <property type="component" value="Unplaced"/>
</dbReference>
<dbReference type="OrthoDB" id="5858459at2759"/>
<evidence type="ECO:0000313" key="4">
    <source>
        <dbReference type="Proteomes" id="UP000274756"/>
    </source>
</evidence>
<accession>A0A0N4U9L6</accession>
<reference evidence="5" key="1">
    <citation type="submission" date="2017-02" db="UniProtKB">
        <authorList>
            <consortium name="WormBaseParasite"/>
        </authorList>
    </citation>
    <scope>IDENTIFICATION</scope>
</reference>
<evidence type="ECO:0000313" key="2">
    <source>
        <dbReference type="EMBL" id="VDN57820.1"/>
    </source>
</evidence>
<feature type="chain" id="PRO_5041119548" evidence="1">
    <location>
        <begin position="21"/>
        <end position="532"/>
    </location>
</feature>
<organism evidence="3 5">
    <name type="scientific">Dracunculus medinensis</name>
    <name type="common">Guinea worm</name>
    <dbReference type="NCBI Taxonomy" id="318479"/>
    <lineage>
        <taxon>Eukaryota</taxon>
        <taxon>Metazoa</taxon>
        <taxon>Ecdysozoa</taxon>
        <taxon>Nematoda</taxon>
        <taxon>Chromadorea</taxon>
        <taxon>Rhabditida</taxon>
        <taxon>Spirurina</taxon>
        <taxon>Dracunculoidea</taxon>
        <taxon>Dracunculidae</taxon>
        <taxon>Dracunculus</taxon>
    </lineage>
</organism>
<dbReference type="EMBL" id="UYYG01001163">
    <property type="protein sequence ID" value="VDN57820.1"/>
    <property type="molecule type" value="Genomic_DNA"/>
</dbReference>